<keyword evidence="1" id="KW-0597">Phosphoprotein</keyword>
<keyword evidence="5" id="KW-1185">Reference proteome</keyword>
<dbReference type="Pfam" id="PF00789">
    <property type="entry name" value="UBX"/>
    <property type="match status" value="1"/>
</dbReference>
<evidence type="ECO:0000259" key="3">
    <source>
        <dbReference type="PROSITE" id="PS50033"/>
    </source>
</evidence>
<protein>
    <recommendedName>
        <fullName evidence="3">UBX domain-containing protein</fullName>
    </recommendedName>
</protein>
<accession>A0AAN8JHP7</accession>
<dbReference type="PROSITE" id="PS50033">
    <property type="entry name" value="UBX"/>
    <property type="match status" value="1"/>
</dbReference>
<sequence>MAIGMHMDGGEAQGDGPSQVASSSCPLNDDVDDLQSSIRAPIPQKREVLVEDSPVSAYRGRKLPAASVFDGFRDFQAETRQQEEKLLGGSASTSSSTTNPSKQRTLEDLFRPPIDLTFKGTFQKAREAGTNKKKWLLVNIQNVQEFQCQVLNRDVWSHSAVRGIVTQHFIFWQVYHDSEEGKKYIQFYEIQEWPYIAIIDPVTGEKMISWHKMDPLTFCDCVTEFLALHSTDSGSDNSPPCKRHKKSTIVDATEDAQLEAAIKASMAESKKTQIYTADSDFDSDVETFSDSDDESERNQSSKTLSQDNSQKVNLDCVNKNGQSTTESSTCKHKIDNSCGRQLNDKQQHVDNEHQWQAHLGKKNDPIANLLIRFPDGNREQLSIPCSSTLMVLVKFAASKGFSPECYELVTNFPRRQISHMDMCDTIEKAGLHPQETVFVQSRS</sequence>
<dbReference type="FunFam" id="3.40.30.10:FF:000079">
    <property type="entry name" value="UBX domain-containing protein 7"/>
    <property type="match status" value="1"/>
</dbReference>
<dbReference type="GO" id="GO:0043130">
    <property type="term" value="F:ubiquitin binding"/>
    <property type="evidence" value="ECO:0007669"/>
    <property type="project" value="TreeGrafter"/>
</dbReference>
<dbReference type="Gene3D" id="3.10.20.90">
    <property type="entry name" value="Phosphatidylinositol 3-kinase Catalytic Subunit, Chain A, domain 1"/>
    <property type="match status" value="1"/>
</dbReference>
<dbReference type="AlphaFoldDB" id="A0AAN8JHP7"/>
<dbReference type="GO" id="GO:0043161">
    <property type="term" value="P:proteasome-mediated ubiquitin-dependent protein catabolic process"/>
    <property type="evidence" value="ECO:0007669"/>
    <property type="project" value="TreeGrafter"/>
</dbReference>
<evidence type="ECO:0000256" key="1">
    <source>
        <dbReference type="ARBA" id="ARBA00022553"/>
    </source>
</evidence>
<dbReference type="InterPro" id="IPR029071">
    <property type="entry name" value="Ubiquitin-like_domsf"/>
</dbReference>
<feature type="region of interest" description="Disordered" evidence="2">
    <location>
        <begin position="1"/>
        <end position="54"/>
    </location>
</feature>
<feature type="compositionally biased region" description="Acidic residues" evidence="2">
    <location>
        <begin position="283"/>
        <end position="295"/>
    </location>
</feature>
<dbReference type="SUPFAM" id="SSF54236">
    <property type="entry name" value="Ubiquitin-like"/>
    <property type="match status" value="1"/>
</dbReference>
<dbReference type="InterPro" id="IPR001012">
    <property type="entry name" value="UBX_dom"/>
</dbReference>
<dbReference type="PROSITE" id="PS50330">
    <property type="entry name" value="UIM"/>
    <property type="match status" value="1"/>
</dbReference>
<evidence type="ECO:0000313" key="4">
    <source>
        <dbReference type="EMBL" id="KAK6175715.1"/>
    </source>
</evidence>
<dbReference type="SMART" id="SM00166">
    <property type="entry name" value="UBX"/>
    <property type="match status" value="1"/>
</dbReference>
<feature type="domain" description="UBX" evidence="3">
    <location>
        <begin position="362"/>
        <end position="439"/>
    </location>
</feature>
<evidence type="ECO:0000313" key="5">
    <source>
        <dbReference type="Proteomes" id="UP001347796"/>
    </source>
</evidence>
<gene>
    <name evidence="4" type="ORF">SNE40_014111</name>
</gene>
<reference evidence="4 5" key="1">
    <citation type="submission" date="2024-01" db="EMBL/GenBank/DDBJ databases">
        <title>The genome of the rayed Mediterranean limpet Patella caerulea (Linnaeus, 1758).</title>
        <authorList>
            <person name="Anh-Thu Weber A."/>
            <person name="Halstead-Nussloch G."/>
        </authorList>
    </citation>
    <scope>NUCLEOTIDE SEQUENCE [LARGE SCALE GENOMIC DNA]</scope>
    <source>
        <strain evidence="4">AATW-2023a</strain>
        <tissue evidence="4">Whole specimen</tissue>
    </source>
</reference>
<evidence type="ECO:0000256" key="2">
    <source>
        <dbReference type="SAM" id="MobiDB-lite"/>
    </source>
</evidence>
<organism evidence="4 5">
    <name type="scientific">Patella caerulea</name>
    <name type="common">Rayed Mediterranean limpet</name>
    <dbReference type="NCBI Taxonomy" id="87958"/>
    <lineage>
        <taxon>Eukaryota</taxon>
        <taxon>Metazoa</taxon>
        <taxon>Spiralia</taxon>
        <taxon>Lophotrochozoa</taxon>
        <taxon>Mollusca</taxon>
        <taxon>Gastropoda</taxon>
        <taxon>Patellogastropoda</taxon>
        <taxon>Patelloidea</taxon>
        <taxon>Patellidae</taxon>
        <taxon>Patella</taxon>
    </lineage>
</organism>
<dbReference type="GO" id="GO:0005634">
    <property type="term" value="C:nucleus"/>
    <property type="evidence" value="ECO:0007669"/>
    <property type="project" value="TreeGrafter"/>
</dbReference>
<dbReference type="Proteomes" id="UP001347796">
    <property type="component" value="Unassembled WGS sequence"/>
</dbReference>
<dbReference type="InterPro" id="IPR050730">
    <property type="entry name" value="UBX_domain-protein"/>
</dbReference>
<dbReference type="PANTHER" id="PTHR23322">
    <property type="entry name" value="FAS-ASSOCIATED PROTEIN"/>
    <property type="match status" value="1"/>
</dbReference>
<dbReference type="InterPro" id="IPR006577">
    <property type="entry name" value="UAS"/>
</dbReference>
<dbReference type="InterPro" id="IPR003903">
    <property type="entry name" value="UIM_dom"/>
</dbReference>
<proteinExistence type="predicted"/>
<dbReference type="PANTHER" id="PTHR23322:SF6">
    <property type="entry name" value="UBX DOMAIN-CONTAINING PROTEIN 7"/>
    <property type="match status" value="1"/>
</dbReference>
<dbReference type="SMART" id="SM00594">
    <property type="entry name" value="UAS"/>
    <property type="match status" value="1"/>
</dbReference>
<dbReference type="SUPFAM" id="SSF52833">
    <property type="entry name" value="Thioredoxin-like"/>
    <property type="match status" value="1"/>
</dbReference>
<dbReference type="EMBL" id="JAZGQO010000010">
    <property type="protein sequence ID" value="KAK6175715.1"/>
    <property type="molecule type" value="Genomic_DNA"/>
</dbReference>
<feature type="compositionally biased region" description="Polar residues" evidence="2">
    <location>
        <begin position="298"/>
        <end position="309"/>
    </location>
</feature>
<comment type="caution">
    <text evidence="4">The sequence shown here is derived from an EMBL/GenBank/DDBJ whole genome shotgun (WGS) entry which is preliminary data.</text>
</comment>
<dbReference type="CDD" id="cd01773">
    <property type="entry name" value="UBX_UBXN7"/>
    <property type="match status" value="1"/>
</dbReference>
<dbReference type="Gene3D" id="3.40.30.10">
    <property type="entry name" value="Glutaredoxin"/>
    <property type="match status" value="1"/>
</dbReference>
<dbReference type="Pfam" id="PF13899">
    <property type="entry name" value="Thioredoxin_7"/>
    <property type="match status" value="1"/>
</dbReference>
<feature type="region of interest" description="Disordered" evidence="2">
    <location>
        <begin position="283"/>
        <end position="309"/>
    </location>
</feature>
<dbReference type="InterPro" id="IPR036249">
    <property type="entry name" value="Thioredoxin-like_sf"/>
</dbReference>
<feature type="region of interest" description="Disordered" evidence="2">
    <location>
        <begin position="81"/>
        <end position="105"/>
    </location>
</feature>
<dbReference type="CDD" id="cd02958">
    <property type="entry name" value="UAS"/>
    <property type="match status" value="1"/>
</dbReference>
<name>A0AAN8JHP7_PATCE</name>